<keyword evidence="4" id="KW-0676">Redox-active center</keyword>
<dbReference type="FunFam" id="3.40.30.10:FF:000107">
    <property type="entry name" value="Protein disulfide-isomerase 5-2"/>
    <property type="match status" value="1"/>
</dbReference>
<feature type="domain" description="Thioredoxin" evidence="7">
    <location>
        <begin position="156"/>
        <end position="286"/>
    </location>
</feature>
<keyword evidence="2" id="KW-0732">Signal</keyword>
<evidence type="ECO:0000256" key="4">
    <source>
        <dbReference type="ARBA" id="ARBA00023284"/>
    </source>
</evidence>
<dbReference type="PROSITE" id="PS00194">
    <property type="entry name" value="THIOREDOXIN_1"/>
    <property type="match status" value="1"/>
</dbReference>
<dbReference type="Proteomes" id="UP001346149">
    <property type="component" value="Unassembled WGS sequence"/>
</dbReference>
<proteinExistence type="inferred from homology"/>
<dbReference type="EMBL" id="JAXQNO010000002">
    <property type="protein sequence ID" value="KAK4801926.1"/>
    <property type="molecule type" value="Genomic_DNA"/>
</dbReference>
<protein>
    <recommendedName>
        <fullName evidence="7">Thioredoxin domain-containing protein</fullName>
    </recommendedName>
</protein>
<organism evidence="8 9">
    <name type="scientific">Trapa natans</name>
    <name type="common">Water chestnut</name>
    <dbReference type="NCBI Taxonomy" id="22666"/>
    <lineage>
        <taxon>Eukaryota</taxon>
        <taxon>Viridiplantae</taxon>
        <taxon>Streptophyta</taxon>
        <taxon>Embryophyta</taxon>
        <taxon>Tracheophyta</taxon>
        <taxon>Spermatophyta</taxon>
        <taxon>Magnoliopsida</taxon>
        <taxon>eudicotyledons</taxon>
        <taxon>Gunneridae</taxon>
        <taxon>Pentapetalae</taxon>
        <taxon>rosids</taxon>
        <taxon>malvids</taxon>
        <taxon>Myrtales</taxon>
        <taxon>Lythraceae</taxon>
        <taxon>Trapa</taxon>
    </lineage>
</organism>
<dbReference type="PRINTS" id="PR00421">
    <property type="entry name" value="THIOREDOXIN"/>
</dbReference>
<feature type="region of interest" description="Disordered" evidence="5">
    <location>
        <begin position="552"/>
        <end position="590"/>
    </location>
</feature>
<feature type="transmembrane region" description="Helical" evidence="6">
    <location>
        <begin position="529"/>
        <end position="548"/>
    </location>
</feature>
<feature type="region of interest" description="Disordered" evidence="5">
    <location>
        <begin position="1"/>
        <end position="50"/>
    </location>
</feature>
<dbReference type="GO" id="GO:0034976">
    <property type="term" value="P:response to endoplasmic reticulum stress"/>
    <property type="evidence" value="ECO:0007669"/>
    <property type="project" value="TreeGrafter"/>
</dbReference>
<dbReference type="GO" id="GO:0003756">
    <property type="term" value="F:protein disulfide isomerase activity"/>
    <property type="evidence" value="ECO:0007669"/>
    <property type="project" value="TreeGrafter"/>
</dbReference>
<gene>
    <name evidence="8" type="ORF">SAY86_000129</name>
</gene>
<comment type="caution">
    <text evidence="8">The sequence shown here is derived from an EMBL/GenBank/DDBJ whole genome shotgun (WGS) entry which is preliminary data.</text>
</comment>
<dbReference type="GO" id="GO:0006457">
    <property type="term" value="P:protein folding"/>
    <property type="evidence" value="ECO:0007669"/>
    <property type="project" value="TreeGrafter"/>
</dbReference>
<name>A0AAN7MEI6_TRANT</name>
<evidence type="ECO:0000313" key="8">
    <source>
        <dbReference type="EMBL" id="KAK4801926.1"/>
    </source>
</evidence>
<evidence type="ECO:0000259" key="7">
    <source>
        <dbReference type="PROSITE" id="PS51352"/>
    </source>
</evidence>
<evidence type="ECO:0000256" key="1">
    <source>
        <dbReference type="ARBA" id="ARBA00006347"/>
    </source>
</evidence>
<dbReference type="InterPro" id="IPR036249">
    <property type="entry name" value="Thioredoxin-like_sf"/>
</dbReference>
<accession>A0AAN7MEI6</accession>
<dbReference type="PANTHER" id="PTHR18929:SF218">
    <property type="entry name" value="PROTEIN DISULFIDE-ISOMERASE 5-2"/>
    <property type="match status" value="1"/>
</dbReference>
<evidence type="ECO:0000313" key="9">
    <source>
        <dbReference type="Proteomes" id="UP001346149"/>
    </source>
</evidence>
<dbReference type="CDD" id="cd02961">
    <property type="entry name" value="PDI_a_family"/>
    <property type="match status" value="1"/>
</dbReference>
<dbReference type="PANTHER" id="PTHR18929">
    <property type="entry name" value="PROTEIN DISULFIDE ISOMERASE"/>
    <property type="match status" value="1"/>
</dbReference>
<evidence type="ECO:0000256" key="2">
    <source>
        <dbReference type="ARBA" id="ARBA00022729"/>
    </source>
</evidence>
<keyword evidence="6" id="KW-0812">Transmembrane</keyword>
<keyword evidence="3" id="KW-1015">Disulfide bond</keyword>
<dbReference type="InterPro" id="IPR013766">
    <property type="entry name" value="Thioredoxin_domain"/>
</dbReference>
<comment type="similarity">
    <text evidence="1">Belongs to the protein disulfide isomerase family.</text>
</comment>
<evidence type="ECO:0000256" key="6">
    <source>
        <dbReference type="SAM" id="Phobius"/>
    </source>
</evidence>
<evidence type="ECO:0000256" key="3">
    <source>
        <dbReference type="ARBA" id="ARBA00023157"/>
    </source>
</evidence>
<sequence length="590" mass="66809">MDQPAEMEQQTEKESKVGNFTRSAMTSAAPDQWKTTRGAPRLGEKLNPFRGGRRFSRERRRLKMDQLRMATAHNMELSSQAMPSSSLDCHSSATVMQGWNQKEKTQDCPAKSGAWDQIIWGWRKLVISLPDTMTFSFHAFPSRRLRAVILLSLLLLQISEIPCTFSASSSLENFSARDGKVIELEESNLDTAIASFDYILVDFYAPWCGHCKRLSPELDAAAPVLSGLKEPVVIAKIDVDKYKRLADKHDIDGFPTLKLFVHGVAMEYHGPRKADLLVRFLKKFVSPDVSILDSDAAIHEFIEATGISFPIFIGFGLDESVLSDLGRKYKKKAWFSVAKDFSEDAMVSYDFDNVPALVGIHPSFNERNIFYGPFEGKFVEDFVKQNFLPLVVPINSDTLKLFSDDDRKIVLTIMEDENDDDSQKLVKSLKGAASANRDLVFAYVGVKQFEDFTDSFVSDKKTELPKMVIWDGNEEYFTVIDCEVILKEDQGTQITKFIQGYREGRTVLKRINAPSLMGYIKSLHIGIKITYVMIFLVIIVMILLAFCMDTEEPPRTRSGHPDQLASSSSEHERKDYTSDKKDYTSDKKED</sequence>
<keyword evidence="6" id="KW-1133">Transmembrane helix</keyword>
<dbReference type="AlphaFoldDB" id="A0AAN7MEI6"/>
<dbReference type="PROSITE" id="PS51352">
    <property type="entry name" value="THIOREDOXIN_2"/>
    <property type="match status" value="1"/>
</dbReference>
<keyword evidence="6" id="KW-0472">Membrane</keyword>
<dbReference type="Pfam" id="PF00085">
    <property type="entry name" value="Thioredoxin"/>
    <property type="match status" value="1"/>
</dbReference>
<dbReference type="GO" id="GO:0005783">
    <property type="term" value="C:endoplasmic reticulum"/>
    <property type="evidence" value="ECO:0007669"/>
    <property type="project" value="TreeGrafter"/>
</dbReference>
<dbReference type="SUPFAM" id="SSF52833">
    <property type="entry name" value="Thioredoxin-like"/>
    <property type="match status" value="1"/>
</dbReference>
<dbReference type="Pfam" id="PF13848">
    <property type="entry name" value="Thioredoxin_6"/>
    <property type="match status" value="1"/>
</dbReference>
<dbReference type="InterPro" id="IPR017937">
    <property type="entry name" value="Thioredoxin_CS"/>
</dbReference>
<feature type="compositionally biased region" description="Basic and acidic residues" evidence="5">
    <location>
        <begin position="569"/>
        <end position="590"/>
    </location>
</feature>
<dbReference type="Gene3D" id="3.40.30.10">
    <property type="entry name" value="Glutaredoxin"/>
    <property type="match status" value="2"/>
</dbReference>
<evidence type="ECO:0000256" key="5">
    <source>
        <dbReference type="SAM" id="MobiDB-lite"/>
    </source>
</evidence>
<keyword evidence="9" id="KW-1185">Reference proteome</keyword>
<reference evidence="8 9" key="1">
    <citation type="journal article" date="2023" name="Hortic Res">
        <title>Pangenome of water caltrop reveals structural variations and asymmetric subgenome divergence after allopolyploidization.</title>
        <authorList>
            <person name="Zhang X."/>
            <person name="Chen Y."/>
            <person name="Wang L."/>
            <person name="Yuan Y."/>
            <person name="Fang M."/>
            <person name="Shi L."/>
            <person name="Lu R."/>
            <person name="Comes H.P."/>
            <person name="Ma Y."/>
            <person name="Chen Y."/>
            <person name="Huang G."/>
            <person name="Zhou Y."/>
            <person name="Zheng Z."/>
            <person name="Qiu Y."/>
        </authorList>
    </citation>
    <scope>NUCLEOTIDE SEQUENCE [LARGE SCALE GENOMIC DNA]</scope>
    <source>
        <strain evidence="8">F231</strain>
    </source>
</reference>